<dbReference type="RefSeq" id="WP_406701307.1">
    <property type="nucleotide sequence ID" value="NZ_CP155447.1"/>
</dbReference>
<proteinExistence type="predicted"/>
<organism evidence="1">
    <name type="scientific">Singulisphaera sp. Ch08</name>
    <dbReference type="NCBI Taxonomy" id="3120278"/>
    <lineage>
        <taxon>Bacteria</taxon>
        <taxon>Pseudomonadati</taxon>
        <taxon>Planctomycetota</taxon>
        <taxon>Planctomycetia</taxon>
        <taxon>Isosphaerales</taxon>
        <taxon>Isosphaeraceae</taxon>
        <taxon>Singulisphaera</taxon>
    </lineage>
</organism>
<protein>
    <submittedName>
        <fullName evidence="1">Uncharacterized protein</fullName>
    </submittedName>
</protein>
<dbReference type="EMBL" id="CP155447">
    <property type="protein sequence ID" value="XBH03207.1"/>
    <property type="molecule type" value="Genomic_DNA"/>
</dbReference>
<name>A0AAU7CDJ7_9BACT</name>
<sequence>MLQFLVLTPCFAKGGEQFDDHLLEEGRITGQRRRGIGRVSKVMGRASSLMHFRRMRFLYYSMILWKTRRPAGDSHRGSGDGSVIAFAAFHAREVDPFEEHDEVRGADLDAG</sequence>
<reference evidence="1" key="1">
    <citation type="submission" date="2024-05" db="EMBL/GenBank/DDBJ databases">
        <title>Planctomycetes of the genus Singulisphaera possess chitinolytic capabilities.</title>
        <authorList>
            <person name="Ivanova A."/>
        </authorList>
    </citation>
    <scope>NUCLEOTIDE SEQUENCE</scope>
    <source>
        <strain evidence="1">Ch08T</strain>
    </source>
</reference>
<accession>A0AAU7CDJ7</accession>
<gene>
    <name evidence="1" type="ORF">V5E97_33610</name>
</gene>
<dbReference type="AlphaFoldDB" id="A0AAU7CDJ7"/>
<evidence type="ECO:0000313" key="1">
    <source>
        <dbReference type="EMBL" id="XBH03207.1"/>
    </source>
</evidence>